<feature type="domain" description="P/Homo B" evidence="3">
    <location>
        <begin position="836"/>
        <end position="994"/>
    </location>
</feature>
<dbReference type="Gene3D" id="2.60.40.10">
    <property type="entry name" value="Immunoglobulins"/>
    <property type="match status" value="1"/>
</dbReference>
<keyword evidence="5" id="KW-1185">Reference proteome</keyword>
<dbReference type="Pfam" id="PF01483">
    <property type="entry name" value="P_proprotein"/>
    <property type="match status" value="1"/>
</dbReference>
<keyword evidence="4" id="KW-0482">Metalloprotease</keyword>
<evidence type="ECO:0000259" key="3">
    <source>
        <dbReference type="PROSITE" id="PS51829"/>
    </source>
</evidence>
<dbReference type="AlphaFoldDB" id="A0AA37SN74"/>
<accession>A0AA37SN74</accession>
<dbReference type="SUPFAM" id="SSF55486">
    <property type="entry name" value="Metalloproteases ('zincins'), catalytic domain"/>
    <property type="match status" value="1"/>
</dbReference>
<dbReference type="Gene3D" id="2.60.120.260">
    <property type="entry name" value="Galactose-binding domain-like"/>
    <property type="match status" value="1"/>
</dbReference>
<dbReference type="EMBL" id="BSOH01000007">
    <property type="protein sequence ID" value="GLR16727.1"/>
    <property type="molecule type" value="Genomic_DNA"/>
</dbReference>
<sequence>MKIFSATLIFLFIVNVSVGQSYFKPILESDLTLSNRNQRSIIPNKYSVAQLDINAIKNYLTQNVSADGDYKKITLFNPAGEMEEYVVKEVKMMEDGIAARYPNIRTYKGYNPHNKRAKINLGISNTGFYATVASPGASYSIDRYADKEDRFYISYFLSDFVDENAMSYTCGTLASEIKESELSVSTRSTGENLPLRTYRFALACTGEFGAFYGPSKEDVLGEMMKSVNRMNQALENDFAIRLIIVDENDQLIFSDADTDPYPDGNTGGTLLSENTKVISDRIGFANFDIGHVYTRGCDDTGGIAFIRSACSGNKGGGVTCHYSNDITAMAIRVAAHEVGHQLGSNHTFNNCNGNESSSTAYEPGSGSTIMSYGGLCGSELNVVGVADDYYHVSSLIEITEYTRAFFGNNCATLVETTNNIPEVNIPIEGGFSIPISTPFELTGIATDDPEDELTYNWEQFNLGPKATPGEPVDNSPLFISAYPNTSPTRVFPKIESIITNVYDKTEVLPTYDRDLNFQFIARDNNTESGGVAWEEIEFYASSSAGPFLVSFPDSAVTVHAGEEIEITWEVANTDNDIINCQSVDIFLSTDGGFTYDYPILTGTPNDGIEKIFVPNVVTTQARFKIKAANNIFFDISNQNITIEEAENPGFIFTYSPSYTRNCVPDDIVLDFGSEALLDFSEDISFKVTSGIVEGMEVNFDKNVINPGESNSATISFSDPSISGIIKLDIEAQTTSDTVRRSITLDLLSSDFSDIAAVTPLLGSSGNVVSSQFTWLPDSDASEYTFKISDNPSFREDLSGYLYEFSTQDTFLNLPDILSKNTVYYWTVIGVNECVESAPSEIYTFATESVSCSTYEYNDVPLGISQSGVITIDMPIEVIGEGQVKDVNIQKIRGSHSWVSELKGELTSPAGTKVLLFNKKCGNQSDFNAGFDDDALTGITCPLNQGKFYQPEEKLDTFIGEDIAGKWLFSLTDTKVGNGGSVQEYTLELCSNAVLENPYIVNNIEMPLPSGVGRRISSDFLLSEDDNNTNDELVYTLVSLPENGMLLINNDTLYVGSQFSQLDIDNLSLRYSNNGEGDNDYFKFTVEDGEGGWIALTTFDIVIDNNTVLGVDEISQLAFDIFPNPASGHFSIVFDGIQDNLNVSLVDVAGRKIKHSILTRNDQLEVNITGIQKGIYFVVVESDQYKGVRKIVVE</sequence>
<dbReference type="Gene3D" id="3.40.390.10">
    <property type="entry name" value="Collagenase (Catalytic Domain)"/>
    <property type="match status" value="1"/>
</dbReference>
<dbReference type="GO" id="GO:0006508">
    <property type="term" value="P:proteolysis"/>
    <property type="evidence" value="ECO:0007669"/>
    <property type="project" value="UniProtKB-KW"/>
</dbReference>
<dbReference type="NCBIfam" id="TIGR04183">
    <property type="entry name" value="Por_Secre_tail"/>
    <property type="match status" value="1"/>
</dbReference>
<keyword evidence="2" id="KW-0378">Hydrolase</keyword>
<evidence type="ECO:0000313" key="5">
    <source>
        <dbReference type="Proteomes" id="UP001156666"/>
    </source>
</evidence>
<dbReference type="SUPFAM" id="SSF49785">
    <property type="entry name" value="Galactose-binding domain-like"/>
    <property type="match status" value="1"/>
</dbReference>
<dbReference type="RefSeq" id="WP_235291083.1">
    <property type="nucleotide sequence ID" value="NZ_BSOH01000007.1"/>
</dbReference>
<dbReference type="Pfam" id="PF18962">
    <property type="entry name" value="Por_Secre_tail"/>
    <property type="match status" value="1"/>
</dbReference>
<dbReference type="GO" id="GO:0004252">
    <property type="term" value="F:serine-type endopeptidase activity"/>
    <property type="evidence" value="ECO:0007669"/>
    <property type="project" value="InterPro"/>
</dbReference>
<dbReference type="Pfam" id="PF16184">
    <property type="entry name" value="Cadherin_3"/>
    <property type="match status" value="1"/>
</dbReference>
<comment type="caution">
    <text evidence="4">The sequence shown here is derived from an EMBL/GenBank/DDBJ whole genome shotgun (WGS) entry which is preliminary data.</text>
</comment>
<dbReference type="GO" id="GO:0008237">
    <property type="term" value="F:metallopeptidase activity"/>
    <property type="evidence" value="ECO:0007669"/>
    <property type="project" value="UniProtKB-KW"/>
</dbReference>
<gene>
    <name evidence="4" type="primary">fpp1</name>
    <name evidence="4" type="ORF">GCM10007940_13420</name>
</gene>
<dbReference type="InterPro" id="IPR008979">
    <property type="entry name" value="Galactose-bd-like_sf"/>
</dbReference>
<evidence type="ECO:0000313" key="4">
    <source>
        <dbReference type="EMBL" id="GLR16727.1"/>
    </source>
</evidence>
<dbReference type="InterPro" id="IPR002884">
    <property type="entry name" value="P_dom"/>
</dbReference>
<dbReference type="PROSITE" id="PS51854">
    <property type="entry name" value="CSPG"/>
    <property type="match status" value="1"/>
</dbReference>
<dbReference type="InterPro" id="IPR024079">
    <property type="entry name" value="MetalloPept_cat_dom_sf"/>
</dbReference>
<keyword evidence="1" id="KW-0645">Protease</keyword>
<proteinExistence type="predicted"/>
<organism evidence="4 5">
    <name type="scientific">Portibacter lacus</name>
    <dbReference type="NCBI Taxonomy" id="1099794"/>
    <lineage>
        <taxon>Bacteria</taxon>
        <taxon>Pseudomonadati</taxon>
        <taxon>Bacteroidota</taxon>
        <taxon>Saprospiria</taxon>
        <taxon>Saprospirales</taxon>
        <taxon>Haliscomenobacteraceae</taxon>
        <taxon>Portibacter</taxon>
    </lineage>
</organism>
<evidence type="ECO:0000256" key="1">
    <source>
        <dbReference type="ARBA" id="ARBA00022670"/>
    </source>
</evidence>
<dbReference type="InterPro" id="IPR039005">
    <property type="entry name" value="CSPG_rpt"/>
</dbReference>
<dbReference type="PROSITE" id="PS51829">
    <property type="entry name" value="P_HOMO_B"/>
    <property type="match status" value="1"/>
</dbReference>
<protein>
    <submittedName>
        <fullName evidence="4">Metalloprotease Fpp1</fullName>
    </submittedName>
</protein>
<dbReference type="Proteomes" id="UP001156666">
    <property type="component" value="Unassembled WGS sequence"/>
</dbReference>
<evidence type="ECO:0000256" key="2">
    <source>
        <dbReference type="ARBA" id="ARBA00022801"/>
    </source>
</evidence>
<dbReference type="Pfam" id="PF13583">
    <property type="entry name" value="Reprolysin_4"/>
    <property type="match status" value="1"/>
</dbReference>
<reference evidence="4" key="2">
    <citation type="submission" date="2023-01" db="EMBL/GenBank/DDBJ databases">
        <title>Draft genome sequence of Portibacter lacus strain NBRC 108769.</title>
        <authorList>
            <person name="Sun Q."/>
            <person name="Mori K."/>
        </authorList>
    </citation>
    <scope>NUCLEOTIDE SEQUENCE</scope>
    <source>
        <strain evidence="4">NBRC 108769</strain>
    </source>
</reference>
<dbReference type="InterPro" id="IPR013783">
    <property type="entry name" value="Ig-like_fold"/>
</dbReference>
<dbReference type="InterPro" id="IPR026444">
    <property type="entry name" value="Secre_tail"/>
</dbReference>
<name>A0AA37SN74_9BACT</name>
<reference evidence="4" key="1">
    <citation type="journal article" date="2014" name="Int. J. Syst. Evol. Microbiol.">
        <title>Complete genome sequence of Corynebacterium casei LMG S-19264T (=DSM 44701T), isolated from a smear-ripened cheese.</title>
        <authorList>
            <consortium name="US DOE Joint Genome Institute (JGI-PGF)"/>
            <person name="Walter F."/>
            <person name="Albersmeier A."/>
            <person name="Kalinowski J."/>
            <person name="Ruckert C."/>
        </authorList>
    </citation>
    <scope>NUCLEOTIDE SEQUENCE</scope>
    <source>
        <strain evidence="4">NBRC 108769</strain>
    </source>
</reference>